<dbReference type="InterPro" id="IPR012677">
    <property type="entry name" value="Nucleotide-bd_a/b_plait_sf"/>
</dbReference>
<dbReference type="OrthoDB" id="5541797at2759"/>
<keyword evidence="2" id="KW-1185">Reference proteome</keyword>
<comment type="caution">
    <text evidence="1">The sequence shown here is derived from an EMBL/GenBank/DDBJ whole genome shotgun (WGS) entry which is preliminary data.</text>
</comment>
<protein>
    <recommendedName>
        <fullName evidence="3">RRM domain-containing protein</fullName>
    </recommendedName>
</protein>
<proteinExistence type="predicted"/>
<dbReference type="Proteomes" id="UP000253551">
    <property type="component" value="Unassembled WGS sequence"/>
</dbReference>
<gene>
    <name evidence="1" type="ORF">CU098_007078</name>
</gene>
<dbReference type="InterPro" id="IPR035979">
    <property type="entry name" value="RBD_domain_sf"/>
</dbReference>
<reference evidence="1 2" key="1">
    <citation type="journal article" date="2018" name="G3 (Bethesda)">
        <title>Phylogenetic and Phylogenomic Definition of Rhizopus Species.</title>
        <authorList>
            <person name="Gryganskyi A.P."/>
            <person name="Golan J."/>
            <person name="Dolatabadi S."/>
            <person name="Mondo S."/>
            <person name="Robb S."/>
            <person name="Idnurm A."/>
            <person name="Muszewska A."/>
            <person name="Steczkiewicz K."/>
            <person name="Masonjones S."/>
            <person name="Liao H.L."/>
            <person name="Gajdeczka M.T."/>
            <person name="Anike F."/>
            <person name="Vuek A."/>
            <person name="Anishchenko I.M."/>
            <person name="Voigt K."/>
            <person name="de Hoog G.S."/>
            <person name="Smith M.E."/>
            <person name="Heitman J."/>
            <person name="Vilgalys R."/>
            <person name="Stajich J.E."/>
        </authorList>
    </citation>
    <scope>NUCLEOTIDE SEQUENCE [LARGE SCALE GENOMIC DNA]</scope>
    <source>
        <strain evidence="1 2">LSU 92-RS-03</strain>
    </source>
</reference>
<organism evidence="1 2">
    <name type="scientific">Rhizopus stolonifer</name>
    <name type="common">Rhizopus nigricans</name>
    <dbReference type="NCBI Taxonomy" id="4846"/>
    <lineage>
        <taxon>Eukaryota</taxon>
        <taxon>Fungi</taxon>
        <taxon>Fungi incertae sedis</taxon>
        <taxon>Mucoromycota</taxon>
        <taxon>Mucoromycotina</taxon>
        <taxon>Mucoromycetes</taxon>
        <taxon>Mucorales</taxon>
        <taxon>Mucorineae</taxon>
        <taxon>Rhizopodaceae</taxon>
        <taxon>Rhizopus</taxon>
    </lineage>
</organism>
<dbReference type="GO" id="GO:0003676">
    <property type="term" value="F:nucleic acid binding"/>
    <property type="evidence" value="ECO:0007669"/>
    <property type="project" value="InterPro"/>
</dbReference>
<name>A0A367IS39_RHIST</name>
<evidence type="ECO:0000313" key="2">
    <source>
        <dbReference type="Proteomes" id="UP000253551"/>
    </source>
</evidence>
<dbReference type="EMBL" id="PJQM01005969">
    <property type="protein sequence ID" value="RCH80497.1"/>
    <property type="molecule type" value="Genomic_DNA"/>
</dbReference>
<dbReference type="SUPFAM" id="SSF54928">
    <property type="entry name" value="RNA-binding domain, RBD"/>
    <property type="match status" value="1"/>
</dbReference>
<dbReference type="AlphaFoldDB" id="A0A367IS39"/>
<dbReference type="Gene3D" id="3.30.70.330">
    <property type="match status" value="1"/>
</dbReference>
<sequence length="258" mass="29622">MTSARFLLPILRQRLVISRPIHTSIARRSEIENSFAKSFKNNFKNHERKQQQKNLSEPTRLIQIEALPFTSTSEDVRKLAREAFPKGDRSIIDMVFSRKDNLAFDGKCIVLMSTPEDASRLLSYGDRRSMGGNIIKMSFTGRTAGNPEGYLNNFRRNELKSVTEATNAAGRSVIISGFPFNYTDYVLGYLRAKNFYPADGVPDNIVCISDKQRTPINKFLVKFESESEAWRCVRAFHNEKYTIHRNQSTYNIQVDVVY</sequence>
<accession>A0A367IS39</accession>
<evidence type="ECO:0000313" key="1">
    <source>
        <dbReference type="EMBL" id="RCH80497.1"/>
    </source>
</evidence>
<evidence type="ECO:0008006" key="3">
    <source>
        <dbReference type="Google" id="ProtNLM"/>
    </source>
</evidence>